<evidence type="ECO:0000313" key="3">
    <source>
        <dbReference type="Proteomes" id="UP000053958"/>
    </source>
</evidence>
<dbReference type="RefSeq" id="XP_013322851.1">
    <property type="nucleotide sequence ID" value="XM_013467397.1"/>
</dbReference>
<organism evidence="2 3">
    <name type="scientific">Rasamsonia emersonii (strain ATCC 16479 / CBS 393.64 / IMI 116815)</name>
    <dbReference type="NCBI Taxonomy" id="1408163"/>
    <lineage>
        <taxon>Eukaryota</taxon>
        <taxon>Fungi</taxon>
        <taxon>Dikarya</taxon>
        <taxon>Ascomycota</taxon>
        <taxon>Pezizomycotina</taxon>
        <taxon>Eurotiomycetes</taxon>
        <taxon>Eurotiomycetidae</taxon>
        <taxon>Eurotiales</taxon>
        <taxon>Trichocomaceae</taxon>
        <taxon>Rasamsonia</taxon>
    </lineage>
</organism>
<proteinExistence type="predicted"/>
<keyword evidence="3" id="KW-1185">Reference proteome</keyword>
<dbReference type="Proteomes" id="UP000053958">
    <property type="component" value="Unassembled WGS sequence"/>
</dbReference>
<evidence type="ECO:0000256" key="1">
    <source>
        <dbReference type="SAM" id="MobiDB-lite"/>
    </source>
</evidence>
<dbReference type="GeneID" id="25313244"/>
<gene>
    <name evidence="2" type="ORF">T310_10177</name>
</gene>
<reference evidence="2 3" key="1">
    <citation type="submission" date="2015-04" db="EMBL/GenBank/DDBJ databases">
        <authorList>
            <person name="Heijne W.H."/>
            <person name="Fedorova N.D."/>
            <person name="Nierman W.C."/>
            <person name="Vollebregt A.W."/>
            <person name="Zhao Z."/>
            <person name="Wu L."/>
            <person name="Kumar M."/>
            <person name="Stam H."/>
            <person name="van den Berg M.A."/>
            <person name="Pel H.J."/>
        </authorList>
    </citation>
    <scope>NUCLEOTIDE SEQUENCE [LARGE SCALE GENOMIC DNA]</scope>
    <source>
        <strain evidence="2 3">CBS 393.64</strain>
    </source>
</reference>
<comment type="caution">
    <text evidence="2">The sequence shown here is derived from an EMBL/GenBank/DDBJ whole genome shotgun (WGS) entry which is preliminary data.</text>
</comment>
<feature type="region of interest" description="Disordered" evidence="1">
    <location>
        <begin position="72"/>
        <end position="100"/>
    </location>
</feature>
<dbReference type="AlphaFoldDB" id="A0A0F4YDI4"/>
<feature type="compositionally biased region" description="Polar residues" evidence="1">
    <location>
        <begin position="72"/>
        <end position="91"/>
    </location>
</feature>
<accession>A0A0F4YDI4</accession>
<feature type="non-terminal residue" evidence="2">
    <location>
        <position position="1"/>
    </location>
</feature>
<sequence>VNMIYFILKYSEGVSLPQKPIELREEHQNQHIQKTRLLNASFNSERPLGPEKPPWIPPISMVVVLFTRHPRQTATRQASSRSSWRYQTPQPQADGIFQGP</sequence>
<protein>
    <submittedName>
        <fullName evidence="2">Uncharacterized protein</fullName>
    </submittedName>
</protein>
<evidence type="ECO:0000313" key="2">
    <source>
        <dbReference type="EMBL" id="KKA16239.1"/>
    </source>
</evidence>
<dbReference type="EMBL" id="LASV01000805">
    <property type="protein sequence ID" value="KKA16239.1"/>
    <property type="molecule type" value="Genomic_DNA"/>
</dbReference>
<name>A0A0F4YDI4_RASE3</name>